<gene>
    <name evidence="5" type="ORF">J4E96_03745</name>
</gene>
<dbReference type="Gene3D" id="1.10.10.10">
    <property type="entry name" value="Winged helix-like DNA-binding domain superfamily/Winged helix DNA-binding domain"/>
    <property type="match status" value="1"/>
</dbReference>
<dbReference type="InterPro" id="IPR036390">
    <property type="entry name" value="WH_DNA-bd_sf"/>
</dbReference>
<dbReference type="Pfam" id="PF01638">
    <property type="entry name" value="HxlR"/>
    <property type="match status" value="1"/>
</dbReference>
<dbReference type="KEGG" id="psic:J4E96_03745"/>
<dbReference type="SUPFAM" id="SSF46785">
    <property type="entry name" value="Winged helix' DNA-binding domain"/>
    <property type="match status" value="1"/>
</dbReference>
<dbReference type="InterPro" id="IPR002577">
    <property type="entry name" value="HTH_HxlR"/>
</dbReference>
<dbReference type="EMBL" id="CP071868">
    <property type="protein sequence ID" value="QTE31299.1"/>
    <property type="molecule type" value="Genomic_DNA"/>
</dbReference>
<accession>A0A8A4ZK09</accession>
<keyword evidence="3" id="KW-0804">Transcription</keyword>
<dbReference type="GO" id="GO:0003677">
    <property type="term" value="F:DNA binding"/>
    <property type="evidence" value="ECO:0007669"/>
    <property type="project" value="UniProtKB-KW"/>
</dbReference>
<dbReference type="AlphaFoldDB" id="A0A8A4ZK09"/>
<dbReference type="InterPro" id="IPR036388">
    <property type="entry name" value="WH-like_DNA-bd_sf"/>
</dbReference>
<dbReference type="Proteomes" id="UP000663937">
    <property type="component" value="Chromosome"/>
</dbReference>
<evidence type="ECO:0000256" key="2">
    <source>
        <dbReference type="ARBA" id="ARBA00023125"/>
    </source>
</evidence>
<name>A0A8A4ZK09_9MICO</name>
<keyword evidence="2" id="KW-0238">DNA-binding</keyword>
<dbReference type="PANTHER" id="PTHR33204:SF39">
    <property type="entry name" value="TRANSCRIPTIONAL REGULATORY PROTEIN"/>
    <property type="match status" value="1"/>
</dbReference>
<keyword evidence="1" id="KW-0805">Transcription regulation</keyword>
<protein>
    <submittedName>
        <fullName evidence="5">Helix-turn-helix transcriptional regulator</fullName>
    </submittedName>
</protein>
<dbReference type="PANTHER" id="PTHR33204">
    <property type="entry name" value="TRANSCRIPTIONAL REGULATOR, MARR FAMILY"/>
    <property type="match status" value="1"/>
</dbReference>
<evidence type="ECO:0000256" key="3">
    <source>
        <dbReference type="ARBA" id="ARBA00023163"/>
    </source>
</evidence>
<proteinExistence type="predicted"/>
<dbReference type="PROSITE" id="PS51118">
    <property type="entry name" value="HTH_HXLR"/>
    <property type="match status" value="1"/>
</dbReference>
<evidence type="ECO:0000259" key="4">
    <source>
        <dbReference type="PROSITE" id="PS51118"/>
    </source>
</evidence>
<evidence type="ECO:0000313" key="6">
    <source>
        <dbReference type="Proteomes" id="UP000663937"/>
    </source>
</evidence>
<sequence length="124" mass="14243">MHSLEPELNPYLQGCPTRRILDLIGDRWTVLIVGALADETRRFSELLRSVDGISQKMLTQTLRAMERDGLLTRTAYLQVPVRVDYRLTEAGQSLRAPLKVLEDWSIEHFADIRRSRTEYDSLGA</sequence>
<evidence type="ECO:0000256" key="1">
    <source>
        <dbReference type="ARBA" id="ARBA00023015"/>
    </source>
</evidence>
<organism evidence="5 6">
    <name type="scientific">Pengzhenrongella sicca</name>
    <dbReference type="NCBI Taxonomy" id="2819238"/>
    <lineage>
        <taxon>Bacteria</taxon>
        <taxon>Bacillati</taxon>
        <taxon>Actinomycetota</taxon>
        <taxon>Actinomycetes</taxon>
        <taxon>Micrococcales</taxon>
        <taxon>Pengzhenrongella</taxon>
    </lineage>
</organism>
<evidence type="ECO:0000313" key="5">
    <source>
        <dbReference type="EMBL" id="QTE31299.1"/>
    </source>
</evidence>
<keyword evidence="6" id="KW-1185">Reference proteome</keyword>
<reference evidence="5" key="1">
    <citation type="submission" date="2021-03" db="EMBL/GenBank/DDBJ databases">
        <title>Pengzhenrongella sicca gen. nov., sp. nov., a new member of suborder Micrococcineae isolated from High-Arctic tundra soil.</title>
        <authorList>
            <person name="Peng F."/>
        </authorList>
    </citation>
    <scope>NUCLEOTIDE SEQUENCE</scope>
    <source>
        <strain evidence="5">LRZ-2</strain>
    </source>
</reference>
<feature type="domain" description="HTH hxlR-type" evidence="4">
    <location>
        <begin position="15"/>
        <end position="113"/>
    </location>
</feature>